<feature type="transmembrane region" description="Helical" evidence="1">
    <location>
        <begin position="20"/>
        <end position="40"/>
    </location>
</feature>
<dbReference type="Proteomes" id="UP000253934">
    <property type="component" value="Unassembled WGS sequence"/>
</dbReference>
<keyword evidence="1" id="KW-1133">Transmembrane helix</keyword>
<comment type="caution">
    <text evidence="2">The sequence shown here is derived from an EMBL/GenBank/DDBJ whole genome shotgun (WGS) entry which is preliminary data.</text>
</comment>
<dbReference type="EMBL" id="QOVW01000012">
    <property type="protein sequence ID" value="RDB37015.1"/>
    <property type="molecule type" value="Genomic_DNA"/>
</dbReference>
<protein>
    <submittedName>
        <fullName evidence="2">Uncharacterized protein</fullName>
    </submittedName>
</protein>
<evidence type="ECO:0000313" key="2">
    <source>
        <dbReference type="EMBL" id="RDB37015.1"/>
    </source>
</evidence>
<name>A0A369KWD7_9BACT</name>
<accession>A0A369KWD7</accession>
<reference evidence="2" key="1">
    <citation type="submission" date="2018-04" db="EMBL/GenBank/DDBJ databases">
        <title>Draft genome sequence of the Candidatus Spirobacillus cienkowskii, a pathogen of freshwater Daphnia species, reconstructed from hemolymph metagenomic reads.</title>
        <authorList>
            <person name="Bresciani L."/>
            <person name="Lemos L.N."/>
            <person name="Wale N."/>
            <person name="Lin J.Y."/>
            <person name="Fernandes G.R."/>
            <person name="Duffy M.A."/>
            <person name="Rodrigues J.M."/>
        </authorList>
    </citation>
    <scope>NUCLEOTIDE SEQUENCE [LARGE SCALE GENOMIC DNA]</scope>
    <source>
        <strain evidence="2">Binning01</strain>
    </source>
</reference>
<proteinExistence type="predicted"/>
<organism evidence="2 3">
    <name type="scientific">Spirobacillus cienkowskii</name>
    <dbReference type="NCBI Taxonomy" id="495820"/>
    <lineage>
        <taxon>Bacteria</taxon>
        <taxon>Pseudomonadati</taxon>
        <taxon>Bdellovibrionota</taxon>
        <taxon>Oligoflexia</taxon>
        <taxon>Silvanigrellales</taxon>
        <taxon>Spirobacillus</taxon>
    </lineage>
</organism>
<dbReference type="AlphaFoldDB" id="A0A369KWD7"/>
<feature type="transmembrane region" description="Helical" evidence="1">
    <location>
        <begin position="61"/>
        <end position="84"/>
    </location>
</feature>
<keyword evidence="1" id="KW-0472">Membrane</keyword>
<evidence type="ECO:0000256" key="1">
    <source>
        <dbReference type="SAM" id="Phobius"/>
    </source>
</evidence>
<evidence type="ECO:0000313" key="3">
    <source>
        <dbReference type="Proteomes" id="UP000253934"/>
    </source>
</evidence>
<sequence>MLFSLDNLMHLNLANIDMINFLILYWILSGILSQYLLMKIDKFLLNKNYYHTIETMMSRRILYFIFGGAILPMLILIVPAILILSRFFKLIESKRNGNKI</sequence>
<keyword evidence="1" id="KW-0812">Transmembrane</keyword>
<keyword evidence="3" id="KW-1185">Reference proteome</keyword>
<gene>
    <name evidence="2" type="ORF">DCC88_02065</name>
</gene>